<feature type="compositionally biased region" description="Basic and acidic residues" evidence="1">
    <location>
        <begin position="8"/>
        <end position="27"/>
    </location>
</feature>
<sequence length="101" mass="11805">MGHKKMTKKDTKSDQLRSIHRKQDLSDKTQFNSSIAKNFHSTSFNIIYILSIKYIMEVFLHTLSQQNNESILCTQGRRARERGGSFKKHNRVSLQSKSNIY</sequence>
<proteinExistence type="predicted"/>
<feature type="region of interest" description="Disordered" evidence="1">
    <location>
        <begin position="78"/>
        <end position="101"/>
    </location>
</feature>
<feature type="region of interest" description="Disordered" evidence="1">
    <location>
        <begin position="1"/>
        <end position="27"/>
    </location>
</feature>
<protein>
    <submittedName>
        <fullName evidence="2">Uncharacterized protein</fullName>
    </submittedName>
</protein>
<feature type="compositionally biased region" description="Polar residues" evidence="1">
    <location>
        <begin position="92"/>
        <end position="101"/>
    </location>
</feature>
<name>A0A2P2IXM0_RHIMU</name>
<reference evidence="2" key="1">
    <citation type="submission" date="2018-02" db="EMBL/GenBank/DDBJ databases">
        <title>Rhizophora mucronata_Transcriptome.</title>
        <authorList>
            <person name="Meera S.P."/>
            <person name="Sreeshan A."/>
            <person name="Augustine A."/>
        </authorList>
    </citation>
    <scope>NUCLEOTIDE SEQUENCE</scope>
    <source>
        <tissue evidence="2">Leaf</tissue>
    </source>
</reference>
<accession>A0A2P2IXM0</accession>
<evidence type="ECO:0000256" key="1">
    <source>
        <dbReference type="SAM" id="MobiDB-lite"/>
    </source>
</evidence>
<organism evidence="2">
    <name type="scientific">Rhizophora mucronata</name>
    <name type="common">Asiatic mangrove</name>
    <dbReference type="NCBI Taxonomy" id="61149"/>
    <lineage>
        <taxon>Eukaryota</taxon>
        <taxon>Viridiplantae</taxon>
        <taxon>Streptophyta</taxon>
        <taxon>Embryophyta</taxon>
        <taxon>Tracheophyta</taxon>
        <taxon>Spermatophyta</taxon>
        <taxon>Magnoliopsida</taxon>
        <taxon>eudicotyledons</taxon>
        <taxon>Gunneridae</taxon>
        <taxon>Pentapetalae</taxon>
        <taxon>rosids</taxon>
        <taxon>fabids</taxon>
        <taxon>Malpighiales</taxon>
        <taxon>Rhizophoraceae</taxon>
        <taxon>Rhizophora</taxon>
    </lineage>
</organism>
<dbReference type="AlphaFoldDB" id="A0A2P2IXM0"/>
<dbReference type="EMBL" id="GGEC01005449">
    <property type="protein sequence ID" value="MBW85932.1"/>
    <property type="molecule type" value="Transcribed_RNA"/>
</dbReference>
<evidence type="ECO:0000313" key="2">
    <source>
        <dbReference type="EMBL" id="MBW85932.1"/>
    </source>
</evidence>
<feature type="compositionally biased region" description="Basic residues" evidence="1">
    <location>
        <begin position="78"/>
        <end position="91"/>
    </location>
</feature>